<keyword evidence="1" id="KW-0175">Coiled coil</keyword>
<keyword evidence="4" id="KW-0378">Hydrolase</keyword>
<organism evidence="4 5">
    <name type="scientific">Thiohalorhabdus denitrificans</name>
    <dbReference type="NCBI Taxonomy" id="381306"/>
    <lineage>
        <taxon>Bacteria</taxon>
        <taxon>Pseudomonadati</taxon>
        <taxon>Pseudomonadota</taxon>
        <taxon>Gammaproteobacteria</taxon>
        <taxon>Thiohalorhabdales</taxon>
        <taxon>Thiohalorhabdaceae</taxon>
        <taxon>Thiohalorhabdus</taxon>
    </lineage>
</organism>
<evidence type="ECO:0000313" key="4">
    <source>
        <dbReference type="EMBL" id="SCY40371.1"/>
    </source>
</evidence>
<dbReference type="RefSeq" id="WP_054965291.1">
    <property type="nucleotide sequence ID" value="NZ_FMUN01000005.1"/>
</dbReference>
<reference evidence="5" key="1">
    <citation type="submission" date="2016-10" db="EMBL/GenBank/DDBJ databases">
        <authorList>
            <person name="Varghese N."/>
        </authorList>
    </citation>
    <scope>NUCLEOTIDE SEQUENCE [LARGE SCALE GENOMIC DNA]</scope>
    <source>
        <strain evidence="5">HL 19</strain>
    </source>
</reference>
<dbReference type="GO" id="GO:0004222">
    <property type="term" value="F:metalloendopeptidase activity"/>
    <property type="evidence" value="ECO:0007669"/>
    <property type="project" value="TreeGrafter"/>
</dbReference>
<dbReference type="OrthoDB" id="9784703at2"/>
<evidence type="ECO:0000259" key="3">
    <source>
        <dbReference type="Pfam" id="PF01551"/>
    </source>
</evidence>
<dbReference type="InterPro" id="IPR011055">
    <property type="entry name" value="Dup_hybrid_motif"/>
</dbReference>
<evidence type="ECO:0000313" key="5">
    <source>
        <dbReference type="Proteomes" id="UP000183104"/>
    </source>
</evidence>
<dbReference type="CDD" id="cd12797">
    <property type="entry name" value="M23_peptidase"/>
    <property type="match status" value="1"/>
</dbReference>
<accession>A0A0P9CE08</accession>
<dbReference type="PANTHER" id="PTHR21666:SF270">
    <property type="entry name" value="MUREIN HYDROLASE ACTIVATOR ENVC"/>
    <property type="match status" value="1"/>
</dbReference>
<feature type="coiled-coil region" evidence="1">
    <location>
        <begin position="32"/>
        <end position="129"/>
    </location>
</feature>
<proteinExistence type="predicted"/>
<evidence type="ECO:0000256" key="2">
    <source>
        <dbReference type="SAM" id="SignalP"/>
    </source>
</evidence>
<keyword evidence="2" id="KW-0732">Signal</keyword>
<name>A0A0P9CE08_9GAMM</name>
<dbReference type="SUPFAM" id="SSF51261">
    <property type="entry name" value="Duplicated hybrid motif"/>
    <property type="match status" value="1"/>
</dbReference>
<dbReference type="Gene3D" id="6.10.250.3150">
    <property type="match status" value="1"/>
</dbReference>
<dbReference type="AlphaFoldDB" id="A0A0P9CE08"/>
<dbReference type="InterPro" id="IPR050570">
    <property type="entry name" value="Cell_wall_metabolism_enzyme"/>
</dbReference>
<dbReference type="InterPro" id="IPR016047">
    <property type="entry name" value="M23ase_b-sheet_dom"/>
</dbReference>
<dbReference type="Pfam" id="PF01551">
    <property type="entry name" value="Peptidase_M23"/>
    <property type="match status" value="1"/>
</dbReference>
<feature type="signal peptide" evidence="2">
    <location>
        <begin position="1"/>
        <end position="32"/>
    </location>
</feature>
<feature type="chain" id="PRO_5010433223" evidence="2">
    <location>
        <begin position="33"/>
        <end position="407"/>
    </location>
</feature>
<gene>
    <name evidence="4" type="ORF">SAMN05661077_2027</name>
</gene>
<protein>
    <submittedName>
        <fullName evidence="4">Septal ring factor EnvC, activator of murein hydrolases AmiA and AmiB</fullName>
    </submittedName>
</protein>
<dbReference type="Gene3D" id="2.70.70.10">
    <property type="entry name" value="Glucose Permease (Domain IIA)"/>
    <property type="match status" value="1"/>
</dbReference>
<sequence length="407" mass="46636">MTAGRAARSPLPRAAGLLLLGALGGLTASAAAEDPEARLERKKEELAELRRAAREIGEELERTRKREADAREAVFELEERISVLRNRRRRSERNLAANTERREELKAERQRLRERVDRHRDRLEAYLRAAHRAGQSGFLRQLFEHRDPGRIRRALTFMSYLHEARRQEMERLREARERAADVMDELAAERTEETRLRDRLAEQKRAIARRLEERRALLEELEAQSERKRNRLAAVRSDQQALKKVIERLRGLREDGVLEKVGEKHMAARKGELPLPVARPEILAHYGDSRERRSMRWRGLLLGAETGAEVRSIFRGRVAYAGRLRGYGLITIIDHGDNLLSLYAHNRVVYKEVGEWVETGAPVAAVGTTGGRSRPATYFEIRQGGEPVDPLQWCRAPGGSEQRSAGR</sequence>
<dbReference type="EMBL" id="FMUN01000005">
    <property type="protein sequence ID" value="SCY40371.1"/>
    <property type="molecule type" value="Genomic_DNA"/>
</dbReference>
<dbReference type="PANTHER" id="PTHR21666">
    <property type="entry name" value="PEPTIDASE-RELATED"/>
    <property type="match status" value="1"/>
</dbReference>
<dbReference type="Proteomes" id="UP000183104">
    <property type="component" value="Unassembled WGS sequence"/>
</dbReference>
<keyword evidence="5" id="KW-1185">Reference proteome</keyword>
<feature type="domain" description="M23ase beta-sheet core" evidence="3">
    <location>
        <begin position="297"/>
        <end position="390"/>
    </location>
</feature>
<dbReference type="STRING" id="381306.AN478_03755"/>
<feature type="coiled-coil region" evidence="1">
    <location>
        <begin position="165"/>
        <end position="238"/>
    </location>
</feature>
<evidence type="ECO:0000256" key="1">
    <source>
        <dbReference type="SAM" id="Coils"/>
    </source>
</evidence>